<dbReference type="PANTHER" id="PTHR36985:SF1">
    <property type="entry name" value="TRANSLOCATION AND ASSEMBLY MODULE SUBUNIT TAMB"/>
    <property type="match status" value="1"/>
</dbReference>
<evidence type="ECO:0000259" key="7">
    <source>
        <dbReference type="Pfam" id="PF04357"/>
    </source>
</evidence>
<keyword evidence="2" id="KW-0812">Transmembrane</keyword>
<keyword evidence="6" id="KW-0732">Signal</keyword>
<evidence type="ECO:0000256" key="4">
    <source>
        <dbReference type="ARBA" id="ARBA00023136"/>
    </source>
</evidence>
<evidence type="ECO:0000256" key="1">
    <source>
        <dbReference type="ARBA" id="ARBA00004167"/>
    </source>
</evidence>
<keyword evidence="3" id="KW-1133">Transmembrane helix</keyword>
<name>A0A5B8J3I6_9RHOB</name>
<evidence type="ECO:0000256" key="2">
    <source>
        <dbReference type="ARBA" id="ARBA00022692"/>
    </source>
</evidence>
<gene>
    <name evidence="8" type="ORF">FPZ52_05045</name>
</gene>
<dbReference type="Proteomes" id="UP000318483">
    <property type="component" value="Chromosome"/>
</dbReference>
<feature type="signal peptide" evidence="6">
    <location>
        <begin position="1"/>
        <end position="27"/>
    </location>
</feature>
<feature type="chain" id="PRO_5023073144" description="Translocation and assembly module TamB C-terminal domain-containing protein" evidence="6">
    <location>
        <begin position="28"/>
        <end position="1380"/>
    </location>
</feature>
<organism evidence="8 9">
    <name type="scientific">Qingshengfaniella alkalisoli</name>
    <dbReference type="NCBI Taxonomy" id="2599296"/>
    <lineage>
        <taxon>Bacteria</taxon>
        <taxon>Pseudomonadati</taxon>
        <taxon>Pseudomonadota</taxon>
        <taxon>Alphaproteobacteria</taxon>
        <taxon>Rhodobacterales</taxon>
        <taxon>Paracoccaceae</taxon>
        <taxon>Qingshengfaniella</taxon>
    </lineage>
</organism>
<evidence type="ECO:0000313" key="9">
    <source>
        <dbReference type="Proteomes" id="UP000318483"/>
    </source>
</evidence>
<evidence type="ECO:0000313" key="8">
    <source>
        <dbReference type="EMBL" id="QDY69057.1"/>
    </source>
</evidence>
<sequence>MKRIASYLAAATFGLLLMAIPTPLVLAQEATDTSEAEDAGFLERQIQNALGGEGRYVQVIGLNGVLNSEVSIDMIRISDDEGVWLTISDVVLDWSRLALLRRRLEVDTLTVGDVHVERKPIPVPTEGPELQADTAAEPFRLPDLPVAVNVGELSVDNLRLDQPVLNHAFQARLEGSAALRDGEGTAEFRLNRTDEIRGEIDLNASFTNQTRRLLTELDVTEDQGGLIVSLAKIPDAPSIDLSLQGDGPINDFAADLVLQTSGIERVRGQVRLSEQVGGPAQPDAQEEATEGTQTAQALTRTRIVEGEVAGNVYDLLPEDYRGFFGHRTALSFRATQNAEAGIEVQSLDIQSSALNLSGRVALSSEGWPTLIDLDGSIADRLGLPVVIPMSGPKLLLSDAEIRIDYNAAESSRFDATISGNGLMRESGILVDRFDLASQGTLEQGAGTQLGGVDGTIDMSVVGASFTDPALWEAVGDAFTLTGGFTWQEGASLNLSDFVAQSGDVQVTGLAEIAGLETGQISIDADVRGELPDLSRFAAISGQDLSGGANAAIQGRIDLVSGAFDAEITGQTQDIALGQVDTGQLLQGEGNLAVRVKRDENGISIDQVSFDSPVIQLGGQAAITPEGWPSLIDVALRVQDKSGAPVALPVPGQQINLAQGVMDLRYDETQSDQFSVAAQTTGLSVSSIGQIGTASVSSEGKLVKGSGTLIEQITAQLNAAVSDLSLNDPKLSEAAGPGAEISANINWPLTGAISIDQLRIASGDLQLGGRADIASPGSEDMRISGELEAQTGGLQRFAALAGQNLQGAITADASFDLEPAPKFFDIDLTANGTGMGIGQTQADALLAGDAQIALRANRTEQGIRVDTFSLSTNELSAGGSGQMTLAEGGRFDVNANLRNLAVLAPDFNGPLSLTTAVLTDGTTWSVDGTVDGPGGTRAALSGDVLRPDGQLDVRANGSLPIGLANLVLSPRSVQGTANFDLAVQGTPGLDAVSGRLTVAGARFIDPALSLTLENIGTQVNIANSQANVNASANLSTGGQITINGPVSLTAPFNGNLDIALNQLTVVDPSLYEINLGGNLGIDGPLAGGAAIAGAINISRAEIRIPAGGGGAGTLIDVRHAGEGAASRQTRERAGLIKKEQAAAVGDGTGPSYGLGIDIRAPSQVFIRGRGLDVEMGGEIQIGGTTTNIIPTGGFDLLRGRLNLLGQRLEFDQAQIRLQGNLVPDLYMVASSQSDSIRAQIQIEGPVNDPEINFTSEPELPQDEVLAHLFFGKSISDLTPFEVASLAAAINELSGRGGTGLFGSIREGLGVDNLDVNTSDAGTTSVTAGKYISERVYTDVTVDSDGTSKVELNFDVTDSFKASTSFDNEGDTGIGFHFERDY</sequence>
<keyword evidence="9" id="KW-1185">Reference proteome</keyword>
<dbReference type="GO" id="GO:0097347">
    <property type="term" value="C:TAM protein secretion complex"/>
    <property type="evidence" value="ECO:0007669"/>
    <property type="project" value="TreeGrafter"/>
</dbReference>
<dbReference type="PANTHER" id="PTHR36985">
    <property type="entry name" value="TRANSLOCATION AND ASSEMBLY MODULE SUBUNIT TAMB"/>
    <property type="match status" value="1"/>
</dbReference>
<dbReference type="InterPro" id="IPR007452">
    <property type="entry name" value="TamB_C"/>
</dbReference>
<evidence type="ECO:0000256" key="6">
    <source>
        <dbReference type="SAM" id="SignalP"/>
    </source>
</evidence>
<dbReference type="RefSeq" id="WP_146364301.1">
    <property type="nucleotide sequence ID" value="NZ_CP042261.1"/>
</dbReference>
<proteinExistence type="predicted"/>
<dbReference type="EMBL" id="CP042261">
    <property type="protein sequence ID" value="QDY69057.1"/>
    <property type="molecule type" value="Genomic_DNA"/>
</dbReference>
<dbReference type="OrthoDB" id="7784409at2"/>
<protein>
    <recommendedName>
        <fullName evidence="7">Translocation and assembly module TamB C-terminal domain-containing protein</fullName>
    </recommendedName>
</protein>
<dbReference type="Pfam" id="PF04357">
    <property type="entry name" value="TamB"/>
    <property type="match status" value="1"/>
</dbReference>
<evidence type="ECO:0000256" key="3">
    <source>
        <dbReference type="ARBA" id="ARBA00022989"/>
    </source>
</evidence>
<dbReference type="GO" id="GO:0005886">
    <property type="term" value="C:plasma membrane"/>
    <property type="evidence" value="ECO:0007669"/>
    <property type="project" value="InterPro"/>
</dbReference>
<comment type="subcellular location">
    <subcellularLocation>
        <location evidence="1">Membrane</location>
        <topology evidence="1">Single-pass membrane protein</topology>
    </subcellularLocation>
</comment>
<feature type="region of interest" description="Disordered" evidence="5">
    <location>
        <begin position="274"/>
        <end position="295"/>
    </location>
</feature>
<evidence type="ECO:0000256" key="5">
    <source>
        <dbReference type="SAM" id="MobiDB-lite"/>
    </source>
</evidence>
<dbReference type="KEGG" id="lit:FPZ52_05045"/>
<dbReference type="GO" id="GO:0009306">
    <property type="term" value="P:protein secretion"/>
    <property type="evidence" value="ECO:0007669"/>
    <property type="project" value="InterPro"/>
</dbReference>
<reference evidence="8 9" key="1">
    <citation type="submission" date="2019-07" db="EMBL/GenBank/DDBJ databases">
        <title>Litoreibacter alkalisoli sp. nov., isolated from saline-alkaline soil.</title>
        <authorList>
            <person name="Wang S."/>
            <person name="Xu L."/>
            <person name="Xing Y.-T."/>
            <person name="Sun J.-Q."/>
        </authorList>
    </citation>
    <scope>NUCLEOTIDE SEQUENCE [LARGE SCALE GENOMIC DNA]</scope>
    <source>
        <strain evidence="8 9">LN3S51</strain>
    </source>
</reference>
<feature type="domain" description="Translocation and assembly module TamB C-terminal" evidence="7">
    <location>
        <begin position="1030"/>
        <end position="1380"/>
    </location>
</feature>
<keyword evidence="4" id="KW-0472">Membrane</keyword>
<accession>A0A5B8J3I6</accession>